<dbReference type="PROSITE" id="PS51257">
    <property type="entry name" value="PROKAR_LIPOPROTEIN"/>
    <property type="match status" value="1"/>
</dbReference>
<proteinExistence type="predicted"/>
<dbReference type="InterPro" id="IPR011008">
    <property type="entry name" value="Dimeric_a/b-barrel"/>
</dbReference>
<dbReference type="RefSeq" id="WP_119608586.1">
    <property type="nucleotide sequence ID" value="NZ_QXFH01000075.1"/>
</dbReference>
<name>A0A3A1N751_9FLAO</name>
<evidence type="ECO:0000313" key="2">
    <source>
        <dbReference type="Proteomes" id="UP000266067"/>
    </source>
</evidence>
<reference evidence="1 2" key="1">
    <citation type="submission" date="2018-08" db="EMBL/GenBank/DDBJ databases">
        <title>Proposal of Muricauda 72 sp.nov. and Muricauda NH166 sp.nov., isolated from seawater.</title>
        <authorList>
            <person name="Cheng H."/>
            <person name="Wu Y.-H."/>
            <person name="Guo L.-L."/>
            <person name="Xu X.-W."/>
        </authorList>
    </citation>
    <scope>NUCLEOTIDE SEQUENCE [LARGE SCALE GENOMIC DNA]</scope>
    <source>
        <strain evidence="1 2">KCTC 22173</strain>
    </source>
</reference>
<evidence type="ECO:0008006" key="3">
    <source>
        <dbReference type="Google" id="ProtNLM"/>
    </source>
</evidence>
<dbReference type="Proteomes" id="UP000266067">
    <property type="component" value="Unassembled WGS sequence"/>
</dbReference>
<dbReference type="AlphaFoldDB" id="A0A3A1N751"/>
<sequence>MKHLSICVIAIVLIGCNTQNKTNMNEQSKKVGTIELVIFDTHPQYSKAEVIAAAKAVNPVVEKFDGYIGRKLAVDKNGKWTDIVYWTDLKSAEHAAQEILKSETCQKFFGMINEETMQFMHLEPVIDVE</sequence>
<keyword evidence="2" id="KW-1185">Reference proteome</keyword>
<dbReference type="Gene3D" id="3.30.70.100">
    <property type="match status" value="1"/>
</dbReference>
<evidence type="ECO:0000313" key="1">
    <source>
        <dbReference type="EMBL" id="RIV31660.1"/>
    </source>
</evidence>
<comment type="caution">
    <text evidence="1">The sequence shown here is derived from an EMBL/GenBank/DDBJ whole genome shotgun (WGS) entry which is preliminary data.</text>
</comment>
<accession>A0A3A1N751</accession>
<organism evidence="1 2">
    <name type="scientific">Flagellimonas lutimaris</name>
    <dbReference type="NCBI Taxonomy" id="475082"/>
    <lineage>
        <taxon>Bacteria</taxon>
        <taxon>Pseudomonadati</taxon>
        <taxon>Bacteroidota</taxon>
        <taxon>Flavobacteriia</taxon>
        <taxon>Flavobacteriales</taxon>
        <taxon>Flavobacteriaceae</taxon>
        <taxon>Flagellimonas</taxon>
    </lineage>
</organism>
<dbReference type="OrthoDB" id="1163058at2"/>
<gene>
    <name evidence="1" type="ORF">D2V08_12960</name>
</gene>
<dbReference type="EMBL" id="QXFH01000075">
    <property type="protein sequence ID" value="RIV31660.1"/>
    <property type="molecule type" value="Genomic_DNA"/>
</dbReference>
<protein>
    <recommendedName>
        <fullName evidence="3">ABM domain-containing protein</fullName>
    </recommendedName>
</protein>
<dbReference type="SUPFAM" id="SSF54909">
    <property type="entry name" value="Dimeric alpha+beta barrel"/>
    <property type="match status" value="1"/>
</dbReference>